<reference evidence="2 3" key="1">
    <citation type="journal article" date="2020" name="ISME J.">
        <title>Uncovering the hidden diversity of litter-decomposition mechanisms in mushroom-forming fungi.</title>
        <authorList>
            <person name="Floudas D."/>
            <person name="Bentzer J."/>
            <person name="Ahren D."/>
            <person name="Johansson T."/>
            <person name="Persson P."/>
            <person name="Tunlid A."/>
        </authorList>
    </citation>
    <scope>NUCLEOTIDE SEQUENCE [LARGE SCALE GENOMIC DNA]</scope>
    <source>
        <strain evidence="2 3">CBS 101986</strain>
    </source>
</reference>
<gene>
    <name evidence="2" type="ORF">D9619_001393</name>
</gene>
<dbReference type="Proteomes" id="UP000567179">
    <property type="component" value="Unassembled WGS sequence"/>
</dbReference>
<dbReference type="GO" id="GO:0038203">
    <property type="term" value="P:TORC2 signaling"/>
    <property type="evidence" value="ECO:0007669"/>
    <property type="project" value="TreeGrafter"/>
</dbReference>
<accession>A0A8H5BDG7</accession>
<feature type="compositionally biased region" description="Low complexity" evidence="1">
    <location>
        <begin position="19"/>
        <end position="31"/>
    </location>
</feature>
<comment type="caution">
    <text evidence="2">The sequence shown here is derived from an EMBL/GenBank/DDBJ whole genome shotgun (WGS) entry which is preliminary data.</text>
</comment>
<evidence type="ECO:0000313" key="3">
    <source>
        <dbReference type="Proteomes" id="UP000567179"/>
    </source>
</evidence>
<dbReference type="PANTHER" id="PTHR32428">
    <property type="entry name" value="TARGET OF RAPAMYCIN COMPLEX 2 SUBUNIT BIT61-RELATED"/>
    <property type="match status" value="1"/>
</dbReference>
<dbReference type="GO" id="GO:0031932">
    <property type="term" value="C:TORC2 complex"/>
    <property type="evidence" value="ECO:0007669"/>
    <property type="project" value="TreeGrafter"/>
</dbReference>
<sequence>MWSSSHVNGPRRSHDQGYSDTRTSRSSSPDDSGTEGPRRRTSSDATPRQAPATTRFLDAFQQDAHPSRSMTPVDRLDGHASSKRLGFLGSSLSGTGKEGYAASIKSALHPGQLLHPHSHSRVDSSSTIAPSLSSTVMASSNPPAGTKSPSKLPYGRATYDPKLVSQQMQRLGNMSNQAPQLSTPPSVASLALPQAGSMSQTNLAAASTTDPWNALHVHVLPLFNGEPLRIPIEDLNMLVKRHIQLVVSSSPAKAVATLESDASELIANGMVTLNAKLHGVDDDKLTSRVVEIWGFFWDSVLTYLEGVSLIPPIIIPSLTRVTGTTAPANRPSAIVFVPDTEKAIIAHPSDNIENVDIINAIKVILPIFQRLYTRLSLSSKQDGLQEANSYQQPRLQQMLLVLSAQNTYSPPTFSISARTPPPAAGETAIKDLLRLIRNPRPQQDTKNPKFKQSAPGFSARTPTFFSGGLPRDRRGRVVLKSKNPLDTTGPASFSVGGGDDLYGDDTPRMGMPASYAMDMEREREREFLEALRSTDLEPQGNRLTSGGWGLGAGNVESVKTVEDEDEDVLDWDQAQAVVERRVGINALPETRRRMT</sequence>
<dbReference type="Pfam" id="PF08539">
    <property type="entry name" value="HbrB"/>
    <property type="match status" value="1"/>
</dbReference>
<dbReference type="AlphaFoldDB" id="A0A8H5BDG7"/>
<keyword evidence="3" id="KW-1185">Reference proteome</keyword>
<dbReference type="EMBL" id="JAACJJ010000028">
    <property type="protein sequence ID" value="KAF5321189.1"/>
    <property type="molecule type" value="Genomic_DNA"/>
</dbReference>
<feature type="region of interest" description="Disordered" evidence="1">
    <location>
        <begin position="1"/>
        <end position="55"/>
    </location>
</feature>
<organism evidence="2 3">
    <name type="scientific">Psilocybe cf. subviscida</name>
    <dbReference type="NCBI Taxonomy" id="2480587"/>
    <lineage>
        <taxon>Eukaryota</taxon>
        <taxon>Fungi</taxon>
        <taxon>Dikarya</taxon>
        <taxon>Basidiomycota</taxon>
        <taxon>Agaricomycotina</taxon>
        <taxon>Agaricomycetes</taxon>
        <taxon>Agaricomycetidae</taxon>
        <taxon>Agaricales</taxon>
        <taxon>Agaricineae</taxon>
        <taxon>Strophariaceae</taxon>
        <taxon>Psilocybe</taxon>
    </lineage>
</organism>
<dbReference type="PANTHER" id="PTHR32428:SF2">
    <property type="entry name" value="TARGET OF RAPAMYCIN COMPLEX 2 SUBUNIT BIT61-RELATED"/>
    <property type="match status" value="1"/>
</dbReference>
<dbReference type="OrthoDB" id="2290221at2759"/>
<evidence type="ECO:0000256" key="1">
    <source>
        <dbReference type="SAM" id="MobiDB-lite"/>
    </source>
</evidence>
<dbReference type="InterPro" id="IPR013745">
    <property type="entry name" value="Bit61/PRR5"/>
</dbReference>
<feature type="region of interest" description="Disordered" evidence="1">
    <location>
        <begin position="440"/>
        <end position="472"/>
    </location>
</feature>
<protein>
    <recommendedName>
        <fullName evidence="4">HbrB-domain-containing protein</fullName>
    </recommendedName>
</protein>
<evidence type="ECO:0000313" key="2">
    <source>
        <dbReference type="EMBL" id="KAF5321189.1"/>
    </source>
</evidence>
<name>A0A8H5BDG7_9AGAR</name>
<feature type="compositionally biased region" description="Polar residues" evidence="1">
    <location>
        <begin position="135"/>
        <end position="149"/>
    </location>
</feature>
<feature type="region of interest" description="Disordered" evidence="1">
    <location>
        <begin position="134"/>
        <end position="154"/>
    </location>
</feature>
<evidence type="ECO:0008006" key="4">
    <source>
        <dbReference type="Google" id="ProtNLM"/>
    </source>
</evidence>
<proteinExistence type="predicted"/>